<dbReference type="OrthoDB" id="21648at2759"/>
<dbReference type="EMBL" id="CAFZ01000416">
    <property type="protein sequence ID" value="CCA75231.1"/>
    <property type="molecule type" value="Genomic_DNA"/>
</dbReference>
<dbReference type="AlphaFoldDB" id="G4TV88"/>
<dbReference type="STRING" id="1109443.G4TV88"/>
<name>G4TV88_SERID</name>
<accession>G4TV88</accession>
<evidence type="ECO:0000313" key="2">
    <source>
        <dbReference type="EMBL" id="CCA75231.1"/>
    </source>
</evidence>
<keyword evidence="3" id="KW-1185">Reference proteome</keyword>
<dbReference type="Proteomes" id="UP000007148">
    <property type="component" value="Unassembled WGS sequence"/>
</dbReference>
<dbReference type="HOGENOM" id="CLU_022554_0_0_1"/>
<evidence type="ECO:0000256" key="1">
    <source>
        <dbReference type="SAM" id="MobiDB-lite"/>
    </source>
</evidence>
<dbReference type="InParanoid" id="G4TV88"/>
<protein>
    <submittedName>
        <fullName evidence="2">Uncharacterized protein</fullName>
    </submittedName>
</protein>
<feature type="compositionally biased region" description="Basic and acidic residues" evidence="1">
    <location>
        <begin position="12"/>
        <end position="35"/>
    </location>
</feature>
<gene>
    <name evidence="2" type="ORF">PIIN_09215</name>
</gene>
<reference evidence="2 3" key="1">
    <citation type="journal article" date="2011" name="PLoS Pathog.">
        <title>Endophytic Life Strategies Decoded by Genome and Transcriptome Analyses of the Mutualistic Root Symbiont Piriformospora indica.</title>
        <authorList>
            <person name="Zuccaro A."/>
            <person name="Lahrmann U."/>
            <person name="Guldener U."/>
            <person name="Langen G."/>
            <person name="Pfiffi S."/>
            <person name="Biedenkopf D."/>
            <person name="Wong P."/>
            <person name="Samans B."/>
            <person name="Grimm C."/>
            <person name="Basiewicz M."/>
            <person name="Murat C."/>
            <person name="Martin F."/>
            <person name="Kogel K.H."/>
        </authorList>
    </citation>
    <scope>NUCLEOTIDE SEQUENCE [LARGE SCALE GENOMIC DNA]</scope>
    <source>
        <strain evidence="2 3">DSM 11827</strain>
    </source>
</reference>
<comment type="caution">
    <text evidence="2">The sequence shown here is derived from an EMBL/GenBank/DDBJ whole genome shotgun (WGS) entry which is preliminary data.</text>
</comment>
<evidence type="ECO:0000313" key="3">
    <source>
        <dbReference type="Proteomes" id="UP000007148"/>
    </source>
</evidence>
<dbReference type="OMA" id="EEWDVAQ"/>
<sequence>MSVEVQSKKRKREESISDADGRPLPKQARSESPFRDAEDLALSPLDAHKVLTILETLDADGLLDRLIQHPVMPSTRTTFRQLLREPAGNPLRTIRMAVRQLLPSASHPRALISTGAANQQRFCDFAQSLFDQVAARGSSARTDAPFLTDGEEDAEKVLPLDERKRKYALVQRLPSGDWWSSATVPRDGDVGLTRAAAKMLATKQAELVSIIPSQPIPADEMPLFSSLKPTPVIKPRDESRKSITLPRKALPAPKLLDYGVFSTFAPYFDSENAEVGNDQIHQVVHESLQRRKARALRAKLLEKQKAIAEDDTVALPTPKSGADMTGVESAFSIMSVQPQFPTDEALQNLQNIIPQHEGEILKEAFAALRVEFGVSELLEHIALALDSIVSMQKERMKEGQLTPSDLEQEMADATMKSLSLLVSMQPRTSLAPDKSLAPSATVARALQRSLPTEPTSGWRGTLANNQTTSLRDDATMFVKATARAQAAATAAATVGHQMNGAPRIPTTPVAASPVTPSPIYNSSPYSPNPAMRYKYPPSQYGPLTYAPQSTPGAVGPPRVVPNMMNTKPNPPWIGYSHGPMAFQTMPPVTPVRGSSTQFKP</sequence>
<dbReference type="eggNOG" id="ENOG502SMEF">
    <property type="taxonomic scope" value="Eukaryota"/>
</dbReference>
<proteinExistence type="predicted"/>
<organism evidence="2 3">
    <name type="scientific">Serendipita indica (strain DSM 11827)</name>
    <name type="common">Root endophyte fungus</name>
    <name type="synonym">Piriformospora indica</name>
    <dbReference type="NCBI Taxonomy" id="1109443"/>
    <lineage>
        <taxon>Eukaryota</taxon>
        <taxon>Fungi</taxon>
        <taxon>Dikarya</taxon>
        <taxon>Basidiomycota</taxon>
        <taxon>Agaricomycotina</taxon>
        <taxon>Agaricomycetes</taxon>
        <taxon>Sebacinales</taxon>
        <taxon>Serendipitaceae</taxon>
        <taxon>Serendipita</taxon>
    </lineage>
</organism>
<feature type="region of interest" description="Disordered" evidence="1">
    <location>
        <begin position="1"/>
        <end position="35"/>
    </location>
</feature>